<dbReference type="PANTHER" id="PTHR48106:SF2">
    <property type="entry name" value="ZN2+-BINDING DEHYDROGENASE"/>
    <property type="match status" value="1"/>
</dbReference>
<dbReference type="InterPro" id="IPR020843">
    <property type="entry name" value="ER"/>
</dbReference>
<sequence length="322" mass="34874">MKAIYFKETGDAKSVLLLKQFDKPSPKANQVVVKPLGSPINPSDFFFISGTYRLKPEFPQIAGMEGAGIIESIGEGVDLPVGTLVSFFSQNAWAEYVAVSKNDLLVLPSNFPVEKASQFTLNPITAWGLLERADLQAGDWLLITAGSSVVSKLIIQMAKLHGIQVIATVRDDKNTTTLTSYGAHVVNVSKDDLVEYVQQVTGGKGAHIALDAVGGKTGSDVLKCLQPGGRLIIYSRLSPDPIQLYSGDVLYKNISINGFGIRAYLASKTTEQKADIVRSLISIIGDPEFKMEVAASFPLDDYQEAIKTAIEAKKEGKVLFKF</sequence>
<protein>
    <submittedName>
        <fullName evidence="4">NADPH:quinone reductase-like Zn-dependent oxidoreductase</fullName>
    </submittedName>
</protein>
<dbReference type="CDD" id="cd05282">
    <property type="entry name" value="ETR_like"/>
    <property type="match status" value="1"/>
</dbReference>
<dbReference type="PANTHER" id="PTHR48106">
    <property type="entry name" value="QUINONE OXIDOREDUCTASE PIG3-RELATED"/>
    <property type="match status" value="1"/>
</dbReference>
<evidence type="ECO:0000256" key="2">
    <source>
        <dbReference type="ARBA" id="ARBA00023002"/>
    </source>
</evidence>
<feature type="domain" description="Enoyl reductase (ER)" evidence="3">
    <location>
        <begin position="10"/>
        <end position="320"/>
    </location>
</feature>
<dbReference type="InterPro" id="IPR011032">
    <property type="entry name" value="GroES-like_sf"/>
</dbReference>
<dbReference type="RefSeq" id="WP_183589059.1">
    <property type="nucleotide sequence ID" value="NZ_JACHCA010000013.1"/>
</dbReference>
<keyword evidence="2" id="KW-0560">Oxidoreductase</keyword>
<dbReference type="SMART" id="SM00829">
    <property type="entry name" value="PKS_ER"/>
    <property type="match status" value="1"/>
</dbReference>
<gene>
    <name evidence="4" type="ORF">HDF22_004307</name>
</gene>
<dbReference type="Pfam" id="PF00107">
    <property type="entry name" value="ADH_zinc_N"/>
    <property type="match status" value="1"/>
</dbReference>
<keyword evidence="1" id="KW-0521">NADP</keyword>
<evidence type="ECO:0000256" key="1">
    <source>
        <dbReference type="ARBA" id="ARBA00022857"/>
    </source>
</evidence>
<dbReference type="InterPro" id="IPR013154">
    <property type="entry name" value="ADH-like_N"/>
</dbReference>
<dbReference type="InterPro" id="IPR013149">
    <property type="entry name" value="ADH-like_C"/>
</dbReference>
<dbReference type="SUPFAM" id="SSF51735">
    <property type="entry name" value="NAD(P)-binding Rossmann-fold domains"/>
    <property type="match status" value="1"/>
</dbReference>
<dbReference type="AlphaFoldDB" id="A0A841JN71"/>
<dbReference type="GO" id="GO:0070402">
    <property type="term" value="F:NADPH binding"/>
    <property type="evidence" value="ECO:0007669"/>
    <property type="project" value="TreeGrafter"/>
</dbReference>
<name>A0A841JN71_9SPHI</name>
<evidence type="ECO:0000259" key="3">
    <source>
        <dbReference type="SMART" id="SM00829"/>
    </source>
</evidence>
<dbReference type="EMBL" id="JACHCA010000013">
    <property type="protein sequence ID" value="MBB6130168.1"/>
    <property type="molecule type" value="Genomic_DNA"/>
</dbReference>
<comment type="caution">
    <text evidence="4">The sequence shown here is derived from an EMBL/GenBank/DDBJ whole genome shotgun (WGS) entry which is preliminary data.</text>
</comment>
<evidence type="ECO:0000313" key="5">
    <source>
        <dbReference type="Proteomes" id="UP000548326"/>
    </source>
</evidence>
<dbReference type="Proteomes" id="UP000548326">
    <property type="component" value="Unassembled WGS sequence"/>
</dbReference>
<proteinExistence type="predicted"/>
<reference evidence="4 5" key="1">
    <citation type="submission" date="2020-08" db="EMBL/GenBank/DDBJ databases">
        <title>Genomic Encyclopedia of Type Strains, Phase IV (KMG-V): Genome sequencing to study the core and pangenomes of soil and plant-associated prokaryotes.</title>
        <authorList>
            <person name="Whitman W."/>
        </authorList>
    </citation>
    <scope>NUCLEOTIDE SEQUENCE [LARGE SCALE GENOMIC DNA]</scope>
    <source>
        <strain evidence="4 5">MP601</strain>
    </source>
</reference>
<organism evidence="4 5">
    <name type="scientific">Mucilaginibacter lappiensis</name>
    <dbReference type="NCBI Taxonomy" id="354630"/>
    <lineage>
        <taxon>Bacteria</taxon>
        <taxon>Pseudomonadati</taxon>
        <taxon>Bacteroidota</taxon>
        <taxon>Sphingobacteriia</taxon>
        <taxon>Sphingobacteriales</taxon>
        <taxon>Sphingobacteriaceae</taxon>
        <taxon>Mucilaginibacter</taxon>
    </lineage>
</organism>
<dbReference type="InterPro" id="IPR036291">
    <property type="entry name" value="NAD(P)-bd_dom_sf"/>
</dbReference>
<accession>A0A841JN71</accession>
<dbReference type="Pfam" id="PF08240">
    <property type="entry name" value="ADH_N"/>
    <property type="match status" value="1"/>
</dbReference>
<dbReference type="SUPFAM" id="SSF50129">
    <property type="entry name" value="GroES-like"/>
    <property type="match status" value="1"/>
</dbReference>
<evidence type="ECO:0000313" key="4">
    <source>
        <dbReference type="EMBL" id="MBB6130168.1"/>
    </source>
</evidence>
<dbReference type="Gene3D" id="3.90.180.10">
    <property type="entry name" value="Medium-chain alcohol dehydrogenases, catalytic domain"/>
    <property type="match status" value="1"/>
</dbReference>
<dbReference type="Gene3D" id="3.40.50.720">
    <property type="entry name" value="NAD(P)-binding Rossmann-like Domain"/>
    <property type="match status" value="1"/>
</dbReference>
<dbReference type="GO" id="GO:0016651">
    <property type="term" value="F:oxidoreductase activity, acting on NAD(P)H"/>
    <property type="evidence" value="ECO:0007669"/>
    <property type="project" value="TreeGrafter"/>
</dbReference>